<evidence type="ECO:0000256" key="3">
    <source>
        <dbReference type="ARBA" id="ARBA00012374"/>
    </source>
</evidence>
<evidence type="ECO:0000256" key="13">
    <source>
        <dbReference type="ARBA" id="ARBA00023316"/>
    </source>
</evidence>
<reference evidence="18 19" key="1">
    <citation type="submission" date="2020-10" db="EMBL/GenBank/DDBJ databases">
        <title>Connecting structure to function with the recovery of over 1000 high-quality activated sludge metagenome-assembled genomes encoding full-length rRNA genes using long-read sequencing.</title>
        <authorList>
            <person name="Singleton C.M."/>
            <person name="Petriglieri F."/>
            <person name="Kristensen J.M."/>
            <person name="Kirkegaard R.H."/>
            <person name="Michaelsen T.Y."/>
            <person name="Andersen M.H."/>
            <person name="Karst S.M."/>
            <person name="Dueholm M.S."/>
            <person name="Nielsen P.H."/>
            <person name="Albertsen M."/>
        </authorList>
    </citation>
    <scope>NUCLEOTIDE SEQUENCE [LARGE SCALE GENOMIC DNA]</scope>
    <source>
        <strain evidence="18">Lyne_18-Q3-R50-59_MAXAC.006</strain>
    </source>
</reference>
<keyword evidence="10 17" id="KW-1133">Transmembrane helix</keyword>
<dbReference type="GO" id="GO:0046677">
    <property type="term" value="P:response to antibiotic"/>
    <property type="evidence" value="ECO:0007669"/>
    <property type="project" value="UniProtKB-UniRule"/>
</dbReference>
<comment type="function">
    <text evidence="17">Catalyzes the dephosphorylation of undecaprenyl diphosphate (UPP). Confers resistance to bacitracin.</text>
</comment>
<evidence type="ECO:0000313" key="19">
    <source>
        <dbReference type="Proteomes" id="UP000727993"/>
    </source>
</evidence>
<comment type="caution">
    <text evidence="18">The sequence shown here is derived from an EMBL/GenBank/DDBJ whole genome shotgun (WGS) entry which is preliminary data.</text>
</comment>
<dbReference type="GO" id="GO:0005886">
    <property type="term" value="C:plasma membrane"/>
    <property type="evidence" value="ECO:0007669"/>
    <property type="project" value="UniProtKB-SubCell"/>
</dbReference>
<dbReference type="HAMAP" id="MF_01006">
    <property type="entry name" value="Undec_diphosphatase"/>
    <property type="match status" value="1"/>
</dbReference>
<evidence type="ECO:0000256" key="5">
    <source>
        <dbReference type="ARBA" id="ARBA00022475"/>
    </source>
</evidence>
<keyword evidence="7 17" id="KW-0378">Hydrolase</keyword>
<feature type="transmembrane region" description="Helical" evidence="17">
    <location>
        <begin position="259"/>
        <end position="291"/>
    </location>
</feature>
<evidence type="ECO:0000256" key="15">
    <source>
        <dbReference type="ARBA" id="ARBA00032932"/>
    </source>
</evidence>
<feature type="transmembrane region" description="Helical" evidence="17">
    <location>
        <begin position="149"/>
        <end position="167"/>
    </location>
</feature>
<dbReference type="EC" id="3.6.1.27" evidence="3 17"/>
<evidence type="ECO:0000256" key="8">
    <source>
        <dbReference type="ARBA" id="ARBA00022960"/>
    </source>
</evidence>
<name>A0A936TFH3_9ACTN</name>
<feature type="transmembrane region" description="Helical" evidence="17">
    <location>
        <begin position="179"/>
        <end position="196"/>
    </location>
</feature>
<dbReference type="Proteomes" id="UP000727993">
    <property type="component" value="Unassembled WGS sequence"/>
</dbReference>
<gene>
    <name evidence="17" type="primary">uppP</name>
    <name evidence="18" type="ORF">IPN02_13300</name>
</gene>
<evidence type="ECO:0000256" key="14">
    <source>
        <dbReference type="ARBA" id="ARBA00032707"/>
    </source>
</evidence>
<evidence type="ECO:0000256" key="2">
    <source>
        <dbReference type="ARBA" id="ARBA00010621"/>
    </source>
</evidence>
<accession>A0A936TFH3</accession>
<evidence type="ECO:0000256" key="10">
    <source>
        <dbReference type="ARBA" id="ARBA00022989"/>
    </source>
</evidence>
<dbReference type="InterPro" id="IPR003824">
    <property type="entry name" value="UppP"/>
</dbReference>
<evidence type="ECO:0000256" key="16">
    <source>
        <dbReference type="ARBA" id="ARBA00047594"/>
    </source>
</evidence>
<dbReference type="AlphaFoldDB" id="A0A936TFH3"/>
<feature type="transmembrane region" description="Helical" evidence="17">
    <location>
        <begin position="22"/>
        <end position="40"/>
    </location>
</feature>
<comment type="subcellular location">
    <subcellularLocation>
        <location evidence="1 17">Cell membrane</location>
        <topology evidence="1 17">Multi-pass membrane protein</topology>
    </subcellularLocation>
</comment>
<comment type="similarity">
    <text evidence="2 17">Belongs to the UppP family.</text>
</comment>
<dbReference type="GO" id="GO:0008360">
    <property type="term" value="P:regulation of cell shape"/>
    <property type="evidence" value="ECO:0007669"/>
    <property type="project" value="UniProtKB-KW"/>
</dbReference>
<evidence type="ECO:0000256" key="9">
    <source>
        <dbReference type="ARBA" id="ARBA00022984"/>
    </source>
</evidence>
<evidence type="ECO:0000313" key="18">
    <source>
        <dbReference type="EMBL" id="MBK9297779.1"/>
    </source>
</evidence>
<keyword evidence="8 17" id="KW-0133">Cell shape</keyword>
<dbReference type="PANTHER" id="PTHR30622">
    <property type="entry name" value="UNDECAPRENYL-DIPHOSPHATASE"/>
    <property type="match status" value="1"/>
</dbReference>
<dbReference type="Pfam" id="PF02673">
    <property type="entry name" value="BacA"/>
    <property type="match status" value="1"/>
</dbReference>
<evidence type="ECO:0000256" key="12">
    <source>
        <dbReference type="ARBA" id="ARBA00023251"/>
    </source>
</evidence>
<evidence type="ECO:0000256" key="1">
    <source>
        <dbReference type="ARBA" id="ARBA00004651"/>
    </source>
</evidence>
<protein>
    <recommendedName>
        <fullName evidence="4 17">Undecaprenyl-diphosphatase</fullName>
        <ecNumber evidence="3 17">3.6.1.27</ecNumber>
    </recommendedName>
    <alternativeName>
        <fullName evidence="15 17">Bacitracin resistance protein</fullName>
    </alternativeName>
    <alternativeName>
        <fullName evidence="14 17">Undecaprenyl pyrophosphate phosphatase</fullName>
    </alternativeName>
</protein>
<dbReference type="GO" id="GO:0050380">
    <property type="term" value="F:undecaprenyl-diphosphatase activity"/>
    <property type="evidence" value="ECO:0007669"/>
    <property type="project" value="UniProtKB-UniRule"/>
</dbReference>
<keyword evidence="12 17" id="KW-0046">Antibiotic resistance</keyword>
<evidence type="ECO:0000256" key="6">
    <source>
        <dbReference type="ARBA" id="ARBA00022692"/>
    </source>
</evidence>
<evidence type="ECO:0000256" key="7">
    <source>
        <dbReference type="ARBA" id="ARBA00022801"/>
    </source>
</evidence>
<dbReference type="GO" id="GO:0009252">
    <property type="term" value="P:peptidoglycan biosynthetic process"/>
    <property type="evidence" value="ECO:0007669"/>
    <property type="project" value="UniProtKB-KW"/>
</dbReference>
<feature type="transmembrane region" description="Helical" evidence="17">
    <location>
        <begin position="311"/>
        <end position="330"/>
    </location>
</feature>
<keyword evidence="9 17" id="KW-0573">Peptidoglycan synthesis</keyword>
<organism evidence="18 19">
    <name type="scientific">Candidatus Neomicrothrix subdominans</name>
    <dbReference type="NCBI Taxonomy" id="2954438"/>
    <lineage>
        <taxon>Bacteria</taxon>
        <taxon>Bacillati</taxon>
        <taxon>Actinomycetota</taxon>
        <taxon>Acidimicrobiia</taxon>
        <taxon>Acidimicrobiales</taxon>
        <taxon>Microthrixaceae</taxon>
        <taxon>Candidatus Neomicrothrix</taxon>
    </lineage>
</organism>
<evidence type="ECO:0000256" key="17">
    <source>
        <dbReference type="HAMAP-Rule" id="MF_01006"/>
    </source>
</evidence>
<feature type="transmembrane region" description="Helical" evidence="17">
    <location>
        <begin position="111"/>
        <end position="128"/>
    </location>
</feature>
<proteinExistence type="inferred from homology"/>
<comment type="miscellaneous">
    <text evidence="17">Bacitracin is thought to be involved in the inhibition of peptidoglycan synthesis by sequestering undecaprenyl diphosphate, thereby reducing the pool of lipid carrier available.</text>
</comment>
<keyword evidence="11 17" id="KW-0472">Membrane</keyword>
<feature type="transmembrane region" description="Helical" evidence="17">
    <location>
        <begin position="342"/>
        <end position="361"/>
    </location>
</feature>
<sequence>MISPQTLHHRPPSTPSGSVARAALRAAAAAVLIMVVLLVAPKPSGASDTTADTTTDATAAGEQMTVGKAAILGVVEGVTEYLPVSSTGHLYVSQQLLGVGDTQATKAPADSFAIVIQAGAILAVLILYRRRILSVFQGVIGRSAEGRTVGIALVVAFLPAAIIGVLAEDAIKSKLFAGWPIVVAWAVGGVAILVLADRLQHRRPSDAADAAVDGAAGGTQSAGRANVIGTALEAITPRQALIIGLAQVVAMWPGTSRSLVTIVAAVLVGLSVSAAVEFSFLLGLGTLGAATAYEALKNGSLLVDSYGGAEIVIGLVVAFITAAVAITWMVRWLERRSLAIFGWYRLAIAGVGAVLLLTGTITSTPG</sequence>
<evidence type="ECO:0000256" key="4">
    <source>
        <dbReference type="ARBA" id="ARBA00021581"/>
    </source>
</evidence>
<keyword evidence="6 17" id="KW-0812">Transmembrane</keyword>
<keyword evidence="5 17" id="KW-1003">Cell membrane</keyword>
<dbReference type="PANTHER" id="PTHR30622:SF3">
    <property type="entry name" value="UNDECAPRENYL-DIPHOSPHATASE"/>
    <property type="match status" value="1"/>
</dbReference>
<dbReference type="GO" id="GO:0071555">
    <property type="term" value="P:cell wall organization"/>
    <property type="evidence" value="ECO:0007669"/>
    <property type="project" value="UniProtKB-KW"/>
</dbReference>
<comment type="catalytic activity">
    <reaction evidence="16 17">
        <text>di-trans,octa-cis-undecaprenyl diphosphate + H2O = di-trans,octa-cis-undecaprenyl phosphate + phosphate + H(+)</text>
        <dbReference type="Rhea" id="RHEA:28094"/>
        <dbReference type="ChEBI" id="CHEBI:15377"/>
        <dbReference type="ChEBI" id="CHEBI:15378"/>
        <dbReference type="ChEBI" id="CHEBI:43474"/>
        <dbReference type="ChEBI" id="CHEBI:58405"/>
        <dbReference type="ChEBI" id="CHEBI:60392"/>
        <dbReference type="EC" id="3.6.1.27"/>
    </reaction>
</comment>
<keyword evidence="13 17" id="KW-0961">Cell wall biogenesis/degradation</keyword>
<dbReference type="EMBL" id="JADJZA010000007">
    <property type="protein sequence ID" value="MBK9297779.1"/>
    <property type="molecule type" value="Genomic_DNA"/>
</dbReference>
<evidence type="ECO:0000256" key="11">
    <source>
        <dbReference type="ARBA" id="ARBA00023136"/>
    </source>
</evidence>